<organism evidence="2 3">
    <name type="scientific">Candidatus Woesebacteria bacterium RBG_16_34_12</name>
    <dbReference type="NCBI Taxonomy" id="1802480"/>
    <lineage>
        <taxon>Bacteria</taxon>
        <taxon>Candidatus Woeseibacteriota</taxon>
    </lineage>
</organism>
<comment type="caution">
    <text evidence="2">The sequence shown here is derived from an EMBL/GenBank/DDBJ whole genome shotgun (WGS) entry which is preliminary data.</text>
</comment>
<gene>
    <name evidence="2" type="ORF">A2Z22_00520</name>
</gene>
<evidence type="ECO:0000313" key="3">
    <source>
        <dbReference type="Proteomes" id="UP000177053"/>
    </source>
</evidence>
<evidence type="ECO:0000313" key="2">
    <source>
        <dbReference type="EMBL" id="OGM11518.1"/>
    </source>
</evidence>
<proteinExistence type="predicted"/>
<protein>
    <submittedName>
        <fullName evidence="2">Uncharacterized protein</fullName>
    </submittedName>
</protein>
<feature type="region of interest" description="Disordered" evidence="1">
    <location>
        <begin position="183"/>
        <end position="205"/>
    </location>
</feature>
<sequence>MGFKKLEPGEIRPSNWTRFIETFHQTCTKNEAYATWGGGHTAIYPFLQQTRSMNEVKEFFGNQATEKSEVLDHILNHKDKPTPAPAALLLASNTAPINLLLDIQAQVAAGETAAMMGREANIRQLEAAKTITRIARTTTIEVEEYWRRYEETYYREIRRLARIGAQRGKIGGDNIVSSYSGEISAEGGQSLPKDTQPRSFPRIKR</sequence>
<accession>A0A1F7XAU4</accession>
<dbReference type="EMBL" id="MGFS01000016">
    <property type="protein sequence ID" value="OGM11518.1"/>
    <property type="molecule type" value="Genomic_DNA"/>
</dbReference>
<evidence type="ECO:0000256" key="1">
    <source>
        <dbReference type="SAM" id="MobiDB-lite"/>
    </source>
</evidence>
<dbReference type="AlphaFoldDB" id="A0A1F7XAU4"/>
<dbReference type="Proteomes" id="UP000177053">
    <property type="component" value="Unassembled WGS sequence"/>
</dbReference>
<name>A0A1F7XAU4_9BACT</name>
<reference evidence="2 3" key="1">
    <citation type="journal article" date="2016" name="Nat. Commun.">
        <title>Thousands of microbial genomes shed light on interconnected biogeochemical processes in an aquifer system.</title>
        <authorList>
            <person name="Anantharaman K."/>
            <person name="Brown C.T."/>
            <person name="Hug L.A."/>
            <person name="Sharon I."/>
            <person name="Castelle C.J."/>
            <person name="Probst A.J."/>
            <person name="Thomas B.C."/>
            <person name="Singh A."/>
            <person name="Wilkins M.J."/>
            <person name="Karaoz U."/>
            <person name="Brodie E.L."/>
            <person name="Williams K.H."/>
            <person name="Hubbard S.S."/>
            <person name="Banfield J.F."/>
        </authorList>
    </citation>
    <scope>NUCLEOTIDE SEQUENCE [LARGE SCALE GENOMIC DNA]</scope>
</reference>